<gene>
    <name evidence="1" type="ORF">WH96_16495</name>
</gene>
<dbReference type="Proteomes" id="UP000035444">
    <property type="component" value="Unassembled WGS sequence"/>
</dbReference>
<sequence>MDIERFSKISESLRQYRRAELKDFETDIGSKPVDMLYVDPLPGGAVLQTVLSSNTTFLLGRKGTGKSTVFAKAQSVLRERKNVISIYIDVKSIYDVLGATNIPDAEPDTAGISSLTYKAHMLRKVMLGKIISELLKGISDSCESLTLLEKWRGAKKQYDELRNSLMDIGDRVKNSKLEKHEIPVLQKITSQLRLKKQQEASTATSSNGKANAKIKSFDYEISGELTGSLSDFDRTLDDSDIYNEYSDVILKSFPFDDIITEIQTLISESGLLRLVAFFDDFSELSIVDQRLFVDVVLSPLNNSSNEIVKLKIAGYPGRIYHGKIDPSKADTVFLDFSDLYEANEVQEMERSASDYAYRLLETRFKVFGIKLEDYFDVTSTTLIEDYMSMMFRASFNVPRIMGHILHICYLDKISRNEKITLASIRLAAKKYYENTISRYFDRLNRYALEPFENKLDRNNQQQLLNCIVNECRGVRKRIIDKEVGGRYFDNLGGNPQTSHFIVSPDLEEIFSSLESNFFLSRYKNTRDKAGKNVVVYALFMGLCESERMNWGYPEGREYRNYFVQRCFEYTRAIHHFLSQNQTIKCEKCGFCHSMENRKSIELFKWRCPECMEGLCSIVNLSDDFREEVEKLDKDIMLEPIELEIVTTLNDEERKMRAGEISSLIDTTHQMVGKRTSKLQEMGLVAKERDETDGKMRNSLTDRCQETYFD</sequence>
<organism evidence="1 2">
    <name type="scientific">Kiloniella spongiae</name>
    <dbReference type="NCBI Taxonomy" id="1489064"/>
    <lineage>
        <taxon>Bacteria</taxon>
        <taxon>Pseudomonadati</taxon>
        <taxon>Pseudomonadota</taxon>
        <taxon>Alphaproteobacteria</taxon>
        <taxon>Rhodospirillales</taxon>
        <taxon>Kiloniellaceae</taxon>
        <taxon>Kiloniella</taxon>
    </lineage>
</organism>
<protein>
    <submittedName>
        <fullName evidence="1">Regulatory protein MarR</fullName>
    </submittedName>
</protein>
<dbReference type="AlphaFoldDB" id="A0A0H2MFW1"/>
<evidence type="ECO:0000313" key="2">
    <source>
        <dbReference type="Proteomes" id="UP000035444"/>
    </source>
</evidence>
<dbReference type="SUPFAM" id="SSF46785">
    <property type="entry name" value="Winged helix' DNA-binding domain"/>
    <property type="match status" value="1"/>
</dbReference>
<name>A0A0H2MFW1_9PROT</name>
<evidence type="ECO:0000313" key="1">
    <source>
        <dbReference type="EMBL" id="KLN59672.1"/>
    </source>
</evidence>
<proteinExistence type="predicted"/>
<dbReference type="CDD" id="cd15489">
    <property type="entry name" value="PHD_SF"/>
    <property type="match status" value="1"/>
</dbReference>
<accession>A0A0H2MFW1</accession>
<reference evidence="1 2" key="1">
    <citation type="submission" date="2015-03" db="EMBL/GenBank/DDBJ databases">
        <title>Genome Sequence of Kiloniella spongiae MEBiC09566, isolated from a marine sponge.</title>
        <authorList>
            <person name="Shao Z."/>
            <person name="Wang L."/>
            <person name="Li X."/>
        </authorList>
    </citation>
    <scope>NUCLEOTIDE SEQUENCE [LARGE SCALE GENOMIC DNA]</scope>
    <source>
        <strain evidence="1 2">MEBiC09566</strain>
    </source>
</reference>
<dbReference type="EMBL" id="LAQL01000012">
    <property type="protein sequence ID" value="KLN59672.1"/>
    <property type="molecule type" value="Genomic_DNA"/>
</dbReference>
<dbReference type="InterPro" id="IPR036388">
    <property type="entry name" value="WH-like_DNA-bd_sf"/>
</dbReference>
<dbReference type="OrthoDB" id="5196525at2"/>
<keyword evidence="2" id="KW-1185">Reference proteome</keyword>
<dbReference type="Gene3D" id="1.10.10.10">
    <property type="entry name" value="Winged helix-like DNA-binding domain superfamily/Winged helix DNA-binding domain"/>
    <property type="match status" value="1"/>
</dbReference>
<dbReference type="InterPro" id="IPR036390">
    <property type="entry name" value="WH_DNA-bd_sf"/>
</dbReference>
<dbReference type="PATRIC" id="fig|1489064.4.peg.282"/>
<comment type="caution">
    <text evidence="1">The sequence shown here is derived from an EMBL/GenBank/DDBJ whole genome shotgun (WGS) entry which is preliminary data.</text>
</comment>